<evidence type="ECO:0000259" key="6">
    <source>
        <dbReference type="Pfam" id="PF14509"/>
    </source>
</evidence>
<sequence>MACTETKKTDYSVSSPESKNTIEFKLLDGMPSYAVKHGEKEVLTPSKMGFVFKDNDSLASNFEIVTAETNEVDNTWDQVWGEKHTIRNHYNQLTIHLQEKAETKRKLDIEFRAFDDGIAFRYIFPEQEIKDSIFIMNELTEFNLKDDGNSWWIPAYKSNRYEHLFTKTKVSEIDTVHTPYTIKSDNGLYLSFHEADLKNFASYTVAKKEGTHLDLDLMPWHDGVKVRTTKSFQTPWRTLQIGEKPGDLIESYLVLNLNEPNKLDDLSYIESYKYTGMWWGMHISKYSFWEGPNHGASTKNCLEYIDETNELGIHHMLIEGWNKGWTPAWYENKMHEFSFTEPTDDFDYNTVVDYANKKGVKIIGYHETGSNIINYKKQIDAGMQLYKDLGIHDVKIGQVGDKLNMIEWHGSQFGVEYYRWVLEKAAQYQLTVNFHEPIKDTGERRTYPNMMAREGARGQEYNAWSEGNPPSHTALLPFTRMLAGPMDFTPGVLDIMETKGYNNRRINTTASKQLALYVVLYSPIQMLADLPENYIGNPAFQFLVDVPTDWENTKVLDAEIGEYITTVRKDLKSDDWYLGSITNEKERNIEVDLSFLGEGSYEAQMYTDGETTDINSDPSNVTITNKEVTASDKLNVRLGAGGGAAIRFKKL</sequence>
<dbReference type="Pfam" id="PF14508">
    <property type="entry name" value="GH97_N"/>
    <property type="match status" value="1"/>
</dbReference>
<evidence type="ECO:0000259" key="5">
    <source>
        <dbReference type="Pfam" id="PF14508"/>
    </source>
</evidence>
<dbReference type="InterPro" id="IPR017853">
    <property type="entry name" value="GH"/>
</dbReference>
<dbReference type="Pfam" id="PF10566">
    <property type="entry name" value="Glyco_hydro_97"/>
    <property type="match status" value="1"/>
</dbReference>
<dbReference type="InterPro" id="IPR014718">
    <property type="entry name" value="GH-type_carb-bd"/>
</dbReference>
<feature type="domain" description="Glycosyl-hydrolase 97 C-terminal oligomerisation" evidence="6">
    <location>
        <begin position="549"/>
        <end position="649"/>
    </location>
</feature>
<comment type="cofactor">
    <cofactor evidence="1">
        <name>Ca(2+)</name>
        <dbReference type="ChEBI" id="CHEBI:29108"/>
    </cofactor>
</comment>
<dbReference type="Gene3D" id="2.70.98.10">
    <property type="match status" value="1"/>
</dbReference>
<dbReference type="AlphaFoldDB" id="A0A9W6B5E5"/>
<accession>A0A9W6B5E5</accession>
<dbReference type="InterPro" id="IPR052720">
    <property type="entry name" value="Glycosyl_hydrolase_97"/>
</dbReference>
<proteinExistence type="predicted"/>
<evidence type="ECO:0000313" key="7">
    <source>
        <dbReference type="EMBL" id="GLB51960.1"/>
    </source>
</evidence>
<dbReference type="GO" id="GO:0030246">
    <property type="term" value="F:carbohydrate binding"/>
    <property type="evidence" value="ECO:0007669"/>
    <property type="project" value="InterPro"/>
</dbReference>
<reference evidence="7" key="1">
    <citation type="submission" date="2022-07" db="EMBL/GenBank/DDBJ databases">
        <title>Taxonomy of Novel Oxalotrophic and Methylotrophic Bacteria.</title>
        <authorList>
            <person name="Sahin N."/>
            <person name="Tani A."/>
        </authorList>
    </citation>
    <scope>NUCLEOTIDE SEQUENCE</scope>
    <source>
        <strain evidence="7">AM327</strain>
    </source>
</reference>
<dbReference type="PANTHER" id="PTHR35803:SF1">
    <property type="entry name" value="GLUCAN 1,4-ALPHA-GLUCOSIDASE SUSB"/>
    <property type="match status" value="1"/>
</dbReference>
<dbReference type="Proteomes" id="UP001143545">
    <property type="component" value="Unassembled WGS sequence"/>
</dbReference>
<keyword evidence="3" id="KW-0106">Calcium</keyword>
<dbReference type="InterPro" id="IPR029483">
    <property type="entry name" value="GH97_C"/>
</dbReference>
<name>A0A9W6B5E5_9FLAO</name>
<dbReference type="SUPFAM" id="SSF51445">
    <property type="entry name" value="(Trans)glycosidases"/>
    <property type="match status" value="1"/>
</dbReference>
<dbReference type="EMBL" id="BRVP01000005">
    <property type="protein sequence ID" value="GLB51960.1"/>
    <property type="molecule type" value="Genomic_DNA"/>
</dbReference>
<dbReference type="Pfam" id="PF14509">
    <property type="entry name" value="GH97_C"/>
    <property type="match status" value="1"/>
</dbReference>
<comment type="subunit">
    <text evidence="2">Monomer.</text>
</comment>
<evidence type="ECO:0000256" key="2">
    <source>
        <dbReference type="ARBA" id="ARBA00011245"/>
    </source>
</evidence>
<dbReference type="Gene3D" id="3.20.20.70">
    <property type="entry name" value="Aldolase class I"/>
    <property type="match status" value="1"/>
</dbReference>
<dbReference type="InterPro" id="IPR019563">
    <property type="entry name" value="GH97_catalytic"/>
</dbReference>
<feature type="domain" description="Glycosyl-hydrolase 97 N-terminal" evidence="5">
    <location>
        <begin position="13"/>
        <end position="260"/>
    </location>
</feature>
<evidence type="ECO:0000259" key="4">
    <source>
        <dbReference type="Pfam" id="PF10566"/>
    </source>
</evidence>
<protein>
    <submittedName>
        <fullName evidence="7">Alpha-glucosidase</fullName>
    </submittedName>
</protein>
<dbReference type="InterPro" id="IPR029486">
    <property type="entry name" value="GH97_N"/>
</dbReference>
<evidence type="ECO:0000256" key="1">
    <source>
        <dbReference type="ARBA" id="ARBA00001913"/>
    </source>
</evidence>
<feature type="domain" description="Glycosyl-hydrolase 97 catalytic" evidence="4">
    <location>
        <begin position="278"/>
        <end position="456"/>
    </location>
</feature>
<keyword evidence="8" id="KW-1185">Reference proteome</keyword>
<evidence type="ECO:0000256" key="3">
    <source>
        <dbReference type="ARBA" id="ARBA00022837"/>
    </source>
</evidence>
<gene>
    <name evidence="7" type="primary">susB</name>
    <name evidence="7" type="ORF">NBRC110019_09990</name>
</gene>
<comment type="caution">
    <text evidence="7">The sequence shown here is derived from an EMBL/GenBank/DDBJ whole genome shotgun (WGS) entry which is preliminary data.</text>
</comment>
<organism evidence="7 8">
    <name type="scientific">Neptunitalea chrysea</name>
    <dbReference type="NCBI Taxonomy" id="1647581"/>
    <lineage>
        <taxon>Bacteria</taxon>
        <taxon>Pseudomonadati</taxon>
        <taxon>Bacteroidota</taxon>
        <taxon>Flavobacteriia</taxon>
        <taxon>Flavobacteriales</taxon>
        <taxon>Flavobacteriaceae</taxon>
        <taxon>Neptunitalea</taxon>
    </lineage>
</organism>
<evidence type="ECO:0000313" key="8">
    <source>
        <dbReference type="Proteomes" id="UP001143545"/>
    </source>
</evidence>
<dbReference type="InterPro" id="IPR013785">
    <property type="entry name" value="Aldolase_TIM"/>
</dbReference>
<dbReference type="PANTHER" id="PTHR35803">
    <property type="entry name" value="GLUCAN 1,4-ALPHA-GLUCOSIDASE SUSB-RELATED"/>
    <property type="match status" value="1"/>
</dbReference>